<dbReference type="InterPro" id="IPR013123">
    <property type="entry name" value="SpoU_subst-bd"/>
</dbReference>
<accession>A0ABP9N694</accession>
<keyword evidence="2" id="KW-0808">Transferase</keyword>
<dbReference type="InterPro" id="IPR001537">
    <property type="entry name" value="SpoU_MeTrfase"/>
</dbReference>
<dbReference type="NCBIfam" id="NF008117">
    <property type="entry name" value="PRK10864.1"/>
    <property type="match status" value="1"/>
</dbReference>
<dbReference type="PANTHER" id="PTHR46429:SF2">
    <property type="entry name" value="TRNA_RRNA METHYLTRANSFERASE"/>
    <property type="match status" value="1"/>
</dbReference>
<dbReference type="InterPro" id="IPR029064">
    <property type="entry name" value="Ribosomal_eL30-like_sf"/>
</dbReference>
<dbReference type="SMART" id="SM00967">
    <property type="entry name" value="SpoU_sub_bind"/>
    <property type="match status" value="1"/>
</dbReference>
<dbReference type="GO" id="GO:0032259">
    <property type="term" value="P:methylation"/>
    <property type="evidence" value="ECO:0007669"/>
    <property type="project" value="UniProtKB-KW"/>
</dbReference>
<proteinExistence type="predicted"/>
<dbReference type="GO" id="GO:0008168">
    <property type="term" value="F:methyltransferase activity"/>
    <property type="evidence" value="ECO:0007669"/>
    <property type="project" value="UniProtKB-KW"/>
</dbReference>
<dbReference type="CDD" id="cd18095">
    <property type="entry name" value="SpoU-like_rRNA-MTase"/>
    <property type="match status" value="1"/>
</dbReference>
<dbReference type="SUPFAM" id="SSF55315">
    <property type="entry name" value="L30e-like"/>
    <property type="match status" value="1"/>
</dbReference>
<evidence type="ECO:0000259" key="4">
    <source>
        <dbReference type="SMART" id="SM00967"/>
    </source>
</evidence>
<feature type="region of interest" description="Disordered" evidence="3">
    <location>
        <begin position="1"/>
        <end position="107"/>
    </location>
</feature>
<dbReference type="Gene3D" id="3.40.1280.10">
    <property type="match status" value="1"/>
</dbReference>
<dbReference type="InterPro" id="IPR029028">
    <property type="entry name" value="Alpha/beta_knot_MTases"/>
</dbReference>
<evidence type="ECO:0000313" key="6">
    <source>
        <dbReference type="Proteomes" id="UP001500171"/>
    </source>
</evidence>
<sequence length="366" mass="40668">MSDNESSNNKAKPTIFYAQKSQEDKSKRPYAKRDGDKSKPSGRGGYGKPSGDKPRSNRPRNENSRASDSRIETFKPRGQQSVSRDGDSPWKSRFQNTEQLPTFDADNKAPVVHEQIKRQRKEETLVYSENSCKAVFENRPETIIKAFFVQEKTYEFKSLIAHLVEYRLGYDVITDEQMTKIAQTPHHGGVCLIVKKRKAELVGDYLSKSAQVEQDCVLAIDDISNPHNLGGIARTAAFFGVGAMLLRQPDILESGAALRVSEGGAESLTPVKADDLLASIDQFKQQGYQIVALLPCKVSSLKADTLTKVKMSRKTVFVIFQQINPKLATLADHCVYLPGSEAMSALNISVLTGILLAKWQENITNL</sequence>
<dbReference type="Proteomes" id="UP001500171">
    <property type="component" value="Unassembled WGS sequence"/>
</dbReference>
<comment type="caution">
    <text evidence="5">The sequence shown here is derived from an EMBL/GenBank/DDBJ whole genome shotgun (WGS) entry which is preliminary data.</text>
</comment>
<keyword evidence="1 5" id="KW-0489">Methyltransferase</keyword>
<reference evidence="6" key="1">
    <citation type="journal article" date="2019" name="Int. J. Syst. Evol. Microbiol.">
        <title>The Global Catalogue of Microorganisms (GCM) 10K type strain sequencing project: providing services to taxonomists for standard genome sequencing and annotation.</title>
        <authorList>
            <consortium name="The Broad Institute Genomics Platform"/>
            <consortium name="The Broad Institute Genome Sequencing Center for Infectious Disease"/>
            <person name="Wu L."/>
            <person name="Ma J."/>
        </authorList>
    </citation>
    <scope>NUCLEOTIDE SEQUENCE [LARGE SCALE GENOMIC DNA]</scope>
    <source>
        <strain evidence="6">JCM 18050</strain>
    </source>
</reference>
<dbReference type="RefSeq" id="WP_345490521.1">
    <property type="nucleotide sequence ID" value="NZ_BAABHY010000001.1"/>
</dbReference>
<dbReference type="Pfam" id="PF00588">
    <property type="entry name" value="SpoU_methylase"/>
    <property type="match status" value="1"/>
</dbReference>
<dbReference type="InterPro" id="IPR029026">
    <property type="entry name" value="tRNA_m1G_MTases_N"/>
</dbReference>
<dbReference type="PANTHER" id="PTHR46429">
    <property type="entry name" value="23S RRNA (GUANOSINE-2'-O-)-METHYLTRANSFERASE RLMB"/>
    <property type="match status" value="1"/>
</dbReference>
<keyword evidence="6" id="KW-1185">Reference proteome</keyword>
<feature type="compositionally biased region" description="Polar residues" evidence="3">
    <location>
        <begin position="1"/>
        <end position="11"/>
    </location>
</feature>
<name>A0ABP9N694_9GAMM</name>
<organism evidence="5 6">
    <name type="scientific">Orbus sasakiae</name>
    <dbReference type="NCBI Taxonomy" id="1078475"/>
    <lineage>
        <taxon>Bacteria</taxon>
        <taxon>Pseudomonadati</taxon>
        <taxon>Pseudomonadota</taxon>
        <taxon>Gammaproteobacteria</taxon>
        <taxon>Orbales</taxon>
        <taxon>Orbaceae</taxon>
        <taxon>Orbus</taxon>
    </lineage>
</organism>
<dbReference type="SUPFAM" id="SSF75217">
    <property type="entry name" value="alpha/beta knot"/>
    <property type="match status" value="1"/>
</dbReference>
<evidence type="ECO:0000256" key="3">
    <source>
        <dbReference type="SAM" id="MobiDB-lite"/>
    </source>
</evidence>
<feature type="compositionally biased region" description="Basic and acidic residues" evidence="3">
    <location>
        <begin position="21"/>
        <end position="39"/>
    </location>
</feature>
<dbReference type="EMBL" id="BAABHY010000001">
    <property type="protein sequence ID" value="GAA5110559.1"/>
    <property type="molecule type" value="Genomic_DNA"/>
</dbReference>
<evidence type="ECO:0000313" key="5">
    <source>
        <dbReference type="EMBL" id="GAA5110559.1"/>
    </source>
</evidence>
<feature type="compositionally biased region" description="Basic and acidic residues" evidence="3">
    <location>
        <begin position="50"/>
        <end position="75"/>
    </location>
</feature>
<dbReference type="Gene3D" id="3.30.1330.30">
    <property type="match status" value="1"/>
</dbReference>
<feature type="domain" description="RNA 2-O ribose methyltransferase substrate binding" evidence="4">
    <location>
        <begin position="125"/>
        <end position="200"/>
    </location>
</feature>
<dbReference type="InterPro" id="IPR004441">
    <property type="entry name" value="rRNA_MeTrfase_TrmH"/>
</dbReference>
<dbReference type="Pfam" id="PF08032">
    <property type="entry name" value="SpoU_sub_bind"/>
    <property type="match status" value="1"/>
</dbReference>
<gene>
    <name evidence="5" type="ORF">GCM10023211_15130</name>
</gene>
<evidence type="ECO:0000256" key="1">
    <source>
        <dbReference type="ARBA" id="ARBA00022603"/>
    </source>
</evidence>
<evidence type="ECO:0000256" key="2">
    <source>
        <dbReference type="ARBA" id="ARBA00022679"/>
    </source>
</evidence>
<protein>
    <submittedName>
        <fullName evidence="5">tRNA/rRNA methyltransferase</fullName>
    </submittedName>
</protein>